<accession>A0A8J7LAU6</accession>
<dbReference type="Pfam" id="PF00498">
    <property type="entry name" value="FHA"/>
    <property type="match status" value="1"/>
</dbReference>
<proteinExistence type="predicted"/>
<keyword evidence="1" id="KW-1133">Transmembrane helix</keyword>
<dbReference type="PROSITE" id="PS50006">
    <property type="entry name" value="FHA_DOMAIN"/>
    <property type="match status" value="1"/>
</dbReference>
<keyword evidence="1" id="KW-0472">Membrane</keyword>
<protein>
    <submittedName>
        <fullName evidence="3">FHA domain-containing protein</fullName>
    </submittedName>
</protein>
<keyword evidence="1" id="KW-0812">Transmembrane</keyword>
<dbReference type="SUPFAM" id="SSF49879">
    <property type="entry name" value="SMAD/FHA domain"/>
    <property type="match status" value="1"/>
</dbReference>
<evidence type="ECO:0000259" key="2">
    <source>
        <dbReference type="PROSITE" id="PS50006"/>
    </source>
</evidence>
<dbReference type="InterPro" id="IPR008984">
    <property type="entry name" value="SMAD_FHA_dom_sf"/>
</dbReference>
<dbReference type="EMBL" id="JAECZC010000075">
    <property type="protein sequence ID" value="MBH8565853.1"/>
    <property type="molecule type" value="Genomic_DNA"/>
</dbReference>
<evidence type="ECO:0000256" key="1">
    <source>
        <dbReference type="SAM" id="Phobius"/>
    </source>
</evidence>
<gene>
    <name evidence="3" type="ORF">I8748_27420</name>
</gene>
<dbReference type="SMART" id="SM00240">
    <property type="entry name" value="FHA"/>
    <property type="match status" value="1"/>
</dbReference>
<evidence type="ECO:0000313" key="3">
    <source>
        <dbReference type="EMBL" id="MBH8565853.1"/>
    </source>
</evidence>
<dbReference type="PANTHER" id="PTHR23308">
    <property type="entry name" value="NUCLEAR INHIBITOR OF PROTEIN PHOSPHATASE-1"/>
    <property type="match status" value="1"/>
</dbReference>
<dbReference type="RefSeq" id="WP_198127638.1">
    <property type="nucleotide sequence ID" value="NZ_JAECZC010000075.1"/>
</dbReference>
<name>A0A8J7LAU6_9NOST</name>
<sequence>MQNINTFNTTGLSLELLHVQTNTSFGFPPNSAVIRIGKPNDQIPPDLDLSSLPDVEVVSRIHAQIRVEESNYFIEDLDSSNGTFLNNIKLEPRTPYQLKPGDRIDFGQGAKVTFIFQDKQLQNNIVATSNSTSILPQTAIHQGQIPVDKTTKFIGLALMAVSAVILTANIRVGLFVSIPAFLLCGAGAFILLQRRVSPNLGWILIALGVLVIVFTGKIFASINLLLLLTLAVLFFAGYQLFTTGKILDYDLRSLQRLIKK</sequence>
<organism evidence="3 4">
    <name type="scientific">Amazonocrinis nigriterrae CENA67</name>
    <dbReference type="NCBI Taxonomy" id="2794033"/>
    <lineage>
        <taxon>Bacteria</taxon>
        <taxon>Bacillati</taxon>
        <taxon>Cyanobacteriota</taxon>
        <taxon>Cyanophyceae</taxon>
        <taxon>Nostocales</taxon>
        <taxon>Nostocaceae</taxon>
        <taxon>Amazonocrinis</taxon>
        <taxon>Amazonocrinis nigriterrae</taxon>
    </lineage>
</organism>
<dbReference type="Gene3D" id="2.60.200.20">
    <property type="match status" value="1"/>
</dbReference>
<feature type="domain" description="FHA" evidence="2">
    <location>
        <begin position="34"/>
        <end position="90"/>
    </location>
</feature>
<feature type="transmembrane region" description="Helical" evidence="1">
    <location>
        <begin position="199"/>
        <end position="219"/>
    </location>
</feature>
<feature type="transmembrane region" description="Helical" evidence="1">
    <location>
        <begin position="174"/>
        <end position="192"/>
    </location>
</feature>
<dbReference type="Proteomes" id="UP000632766">
    <property type="component" value="Unassembled WGS sequence"/>
</dbReference>
<reference evidence="3 4" key="1">
    <citation type="journal article" date="2021" name="Int. J. Syst. Evol. Microbiol.">
        <title>Amazonocrinis nigriterrae gen. nov., sp. nov., Atlanticothrix silvestris gen. nov., sp. nov. and Dendronalium phyllosphericum gen. nov., sp. nov., nostocacean cyanobacteria from Brazilian environments.</title>
        <authorList>
            <person name="Alvarenga D.O."/>
            <person name="Andreote A.P.D."/>
            <person name="Branco L.H.Z."/>
            <person name="Delbaje E."/>
            <person name="Cruz R.B."/>
            <person name="Varani A.M."/>
            <person name="Fiore M.F."/>
        </authorList>
    </citation>
    <scope>NUCLEOTIDE SEQUENCE [LARGE SCALE GENOMIC DNA]</scope>
    <source>
        <strain evidence="3 4">CENA67</strain>
    </source>
</reference>
<evidence type="ECO:0000313" key="4">
    <source>
        <dbReference type="Proteomes" id="UP000632766"/>
    </source>
</evidence>
<dbReference type="InterPro" id="IPR000253">
    <property type="entry name" value="FHA_dom"/>
</dbReference>
<dbReference type="InterPro" id="IPR050923">
    <property type="entry name" value="Cell_Proc_Reg/RNA_Proc"/>
</dbReference>
<dbReference type="AlphaFoldDB" id="A0A8J7LAU6"/>
<dbReference type="CDD" id="cd00060">
    <property type="entry name" value="FHA"/>
    <property type="match status" value="1"/>
</dbReference>
<keyword evidence="4" id="KW-1185">Reference proteome</keyword>
<feature type="transmembrane region" description="Helical" evidence="1">
    <location>
        <begin position="150"/>
        <end position="168"/>
    </location>
</feature>
<feature type="transmembrane region" description="Helical" evidence="1">
    <location>
        <begin position="225"/>
        <end position="247"/>
    </location>
</feature>
<comment type="caution">
    <text evidence="3">The sequence shown here is derived from an EMBL/GenBank/DDBJ whole genome shotgun (WGS) entry which is preliminary data.</text>
</comment>